<dbReference type="OrthoDB" id="10264956at2759"/>
<dbReference type="AlphaFoldDB" id="A0A8K0A6A0"/>
<feature type="transmembrane region" description="Helical" evidence="11">
    <location>
        <begin position="20"/>
        <end position="39"/>
    </location>
</feature>
<keyword evidence="5 11" id="KW-0812">Transmembrane</keyword>
<evidence type="ECO:0000313" key="12">
    <source>
        <dbReference type="EMBL" id="CAH1270071.1"/>
    </source>
</evidence>
<evidence type="ECO:0000256" key="9">
    <source>
        <dbReference type="ARBA" id="ARBA00023136"/>
    </source>
</evidence>
<keyword evidence="10" id="KW-0325">Glycoprotein</keyword>
<keyword evidence="8" id="KW-0333">Golgi apparatus</keyword>
<dbReference type="CDD" id="cd23963">
    <property type="entry name" value="GT29_ST8SIA"/>
    <property type="match status" value="1"/>
</dbReference>
<dbReference type="Pfam" id="PF00777">
    <property type="entry name" value="Glyco_transf_29"/>
    <property type="match status" value="2"/>
</dbReference>
<evidence type="ECO:0000256" key="10">
    <source>
        <dbReference type="ARBA" id="ARBA00023180"/>
    </source>
</evidence>
<dbReference type="GO" id="GO:0009311">
    <property type="term" value="P:oligosaccharide metabolic process"/>
    <property type="evidence" value="ECO:0007669"/>
    <property type="project" value="TreeGrafter"/>
</dbReference>
<sequence length="325" mass="37505">MAYRPVRGSTMFRPRMGRPVPLFHALILFGIGLIAFYIYQQDPELPPPRVVIHREPDVFNRRPLKAILKHHHPHYPRVNHSFLSKARTKRDLHYNVTRIRKMQNITRKYFDPKRHIIYYSDLDVFIEKCDYQTFTLRDSPKSPCNVVHTPIKHYRTCAVVGNGGILLESNCGAEIDSHDFVIRPNLPPVLKYRTDVGSRTNLTLVNGRRLTKISLGLQSVFGKSLETAMPWIQLVYKELAGKEWDYPSTGLNAVALASTFCDKISIYGFYPMPMYQSKRVFYHYYDKHTPSGSHDFDGEFATLQQLDADGIIRHVVGKCKPDVPT</sequence>
<keyword evidence="4" id="KW-0808">Transferase</keyword>
<keyword evidence="6" id="KW-0735">Signal-anchor</keyword>
<dbReference type="InterPro" id="IPR001675">
    <property type="entry name" value="Glyco_trans_29"/>
</dbReference>
<evidence type="ECO:0000256" key="3">
    <source>
        <dbReference type="ARBA" id="ARBA00022676"/>
    </source>
</evidence>
<dbReference type="Proteomes" id="UP000838412">
    <property type="component" value="Chromosome 7"/>
</dbReference>
<dbReference type="PANTHER" id="PTHR11987">
    <property type="entry name" value="ALPHA-2,8-SIALYLTRANSFERASE"/>
    <property type="match status" value="1"/>
</dbReference>
<evidence type="ECO:0000256" key="11">
    <source>
        <dbReference type="SAM" id="Phobius"/>
    </source>
</evidence>
<dbReference type="Gene3D" id="3.90.1480.20">
    <property type="entry name" value="Glycosyl transferase family 29"/>
    <property type="match status" value="2"/>
</dbReference>
<comment type="similarity">
    <text evidence="2">Belongs to the glycosyltransferase 29 family.</text>
</comment>
<dbReference type="EMBL" id="OV696692">
    <property type="protein sequence ID" value="CAH1270071.1"/>
    <property type="molecule type" value="Genomic_DNA"/>
</dbReference>
<reference evidence="12" key="1">
    <citation type="submission" date="2022-01" db="EMBL/GenBank/DDBJ databases">
        <authorList>
            <person name="Braso-Vives M."/>
        </authorList>
    </citation>
    <scope>NUCLEOTIDE SEQUENCE</scope>
</reference>
<evidence type="ECO:0000256" key="5">
    <source>
        <dbReference type="ARBA" id="ARBA00022692"/>
    </source>
</evidence>
<proteinExistence type="inferred from homology"/>
<protein>
    <submittedName>
        <fullName evidence="12">ST8SIA2 protein</fullName>
    </submittedName>
</protein>
<evidence type="ECO:0000256" key="2">
    <source>
        <dbReference type="ARBA" id="ARBA00006003"/>
    </source>
</evidence>
<dbReference type="PANTHER" id="PTHR11987:SF53">
    <property type="entry name" value="ALPHA-2,8-SIALYLTRANSFERASE 8F-LIKE"/>
    <property type="match status" value="1"/>
</dbReference>
<comment type="subcellular location">
    <subcellularLocation>
        <location evidence="1">Golgi apparatus membrane</location>
        <topology evidence="1">Single-pass type II membrane protein</topology>
    </subcellularLocation>
</comment>
<evidence type="ECO:0000256" key="1">
    <source>
        <dbReference type="ARBA" id="ARBA00004323"/>
    </source>
</evidence>
<dbReference type="InterPro" id="IPR050943">
    <property type="entry name" value="Glycosyltr_29_Sialyltrsf"/>
</dbReference>
<evidence type="ECO:0000256" key="6">
    <source>
        <dbReference type="ARBA" id="ARBA00022968"/>
    </source>
</evidence>
<dbReference type="GO" id="GO:0006491">
    <property type="term" value="P:N-glycan processing"/>
    <property type="evidence" value="ECO:0007669"/>
    <property type="project" value="TreeGrafter"/>
</dbReference>
<gene>
    <name evidence="12" type="primary">ST8SIA2</name>
    <name evidence="12" type="ORF">BLAG_LOCUS22499</name>
</gene>
<keyword evidence="3" id="KW-0328">Glycosyltransferase</keyword>
<dbReference type="GO" id="GO:0000139">
    <property type="term" value="C:Golgi membrane"/>
    <property type="evidence" value="ECO:0007669"/>
    <property type="project" value="UniProtKB-SubCell"/>
</dbReference>
<evidence type="ECO:0000313" key="13">
    <source>
        <dbReference type="Proteomes" id="UP000838412"/>
    </source>
</evidence>
<evidence type="ECO:0000256" key="7">
    <source>
        <dbReference type="ARBA" id="ARBA00022989"/>
    </source>
</evidence>
<keyword evidence="9 11" id="KW-0472">Membrane</keyword>
<dbReference type="GO" id="GO:0003828">
    <property type="term" value="F:alpha-N-acetylneuraminate alpha-2,8-sialyltransferase activity"/>
    <property type="evidence" value="ECO:0007669"/>
    <property type="project" value="TreeGrafter"/>
</dbReference>
<accession>A0A8K0A6A0</accession>
<evidence type="ECO:0000256" key="4">
    <source>
        <dbReference type="ARBA" id="ARBA00022679"/>
    </source>
</evidence>
<keyword evidence="13" id="KW-1185">Reference proteome</keyword>
<evidence type="ECO:0000256" key="8">
    <source>
        <dbReference type="ARBA" id="ARBA00023034"/>
    </source>
</evidence>
<keyword evidence="7 11" id="KW-1133">Transmembrane helix</keyword>
<organism evidence="12 13">
    <name type="scientific">Branchiostoma lanceolatum</name>
    <name type="common">Common lancelet</name>
    <name type="synonym">Amphioxus lanceolatum</name>
    <dbReference type="NCBI Taxonomy" id="7740"/>
    <lineage>
        <taxon>Eukaryota</taxon>
        <taxon>Metazoa</taxon>
        <taxon>Chordata</taxon>
        <taxon>Cephalochordata</taxon>
        <taxon>Leptocardii</taxon>
        <taxon>Amphioxiformes</taxon>
        <taxon>Branchiostomatidae</taxon>
        <taxon>Branchiostoma</taxon>
    </lineage>
</organism>
<name>A0A8K0A6A0_BRALA</name>
<dbReference type="InterPro" id="IPR038578">
    <property type="entry name" value="GT29-like_sf"/>
</dbReference>